<dbReference type="Gene3D" id="3.90.550.50">
    <property type="match status" value="1"/>
</dbReference>
<keyword evidence="10" id="KW-1133">Transmembrane helix</keyword>
<evidence type="ECO:0000256" key="6">
    <source>
        <dbReference type="ARBA" id="ARBA00022679"/>
    </source>
</evidence>
<comment type="similarity">
    <text evidence="4 15">Belongs to the glycosyltransferase 31 family.</text>
</comment>
<organism evidence="18">
    <name type="scientific">Thrips palmi</name>
    <name type="common">Melon thrips</name>
    <dbReference type="NCBI Taxonomy" id="161013"/>
    <lineage>
        <taxon>Eukaryota</taxon>
        <taxon>Metazoa</taxon>
        <taxon>Ecdysozoa</taxon>
        <taxon>Arthropoda</taxon>
        <taxon>Hexapoda</taxon>
        <taxon>Insecta</taxon>
        <taxon>Pterygota</taxon>
        <taxon>Neoptera</taxon>
        <taxon>Paraneoptera</taxon>
        <taxon>Thysanoptera</taxon>
        <taxon>Terebrantia</taxon>
        <taxon>Thripoidea</taxon>
        <taxon>Thripidae</taxon>
        <taxon>Thrips</taxon>
    </lineage>
</organism>
<feature type="chain" id="PRO_5028462790" description="Hexosyltransferase" evidence="16">
    <location>
        <begin position="29"/>
        <end position="479"/>
    </location>
</feature>
<evidence type="ECO:0000256" key="3">
    <source>
        <dbReference type="ARBA" id="ARBA00004922"/>
    </source>
</evidence>
<keyword evidence="6" id="KW-0808">Transferase</keyword>
<dbReference type="KEGG" id="tpal:117654182"/>
<dbReference type="PANTHER" id="PTHR11214">
    <property type="entry name" value="BETA-1,3-N-ACETYLGLUCOSAMINYLTRANSFERASE"/>
    <property type="match status" value="1"/>
</dbReference>
<evidence type="ECO:0000256" key="7">
    <source>
        <dbReference type="ARBA" id="ARBA00022692"/>
    </source>
</evidence>
<comment type="subcellular location">
    <subcellularLocation>
        <location evidence="1">Endoplasmic reticulum</location>
    </subcellularLocation>
    <subcellularLocation>
        <location evidence="2 15">Golgi apparatus membrane</location>
        <topology evidence="2 15">Single-pass type II membrane protein</topology>
    </subcellularLocation>
</comment>
<evidence type="ECO:0000256" key="1">
    <source>
        <dbReference type="ARBA" id="ARBA00004240"/>
    </source>
</evidence>
<dbReference type="RefSeq" id="XP_034256300.1">
    <property type="nucleotide sequence ID" value="XM_034400409.1"/>
</dbReference>
<dbReference type="GO" id="GO:0005783">
    <property type="term" value="C:endoplasmic reticulum"/>
    <property type="evidence" value="ECO:0007669"/>
    <property type="project" value="UniProtKB-SubCell"/>
</dbReference>
<dbReference type="GeneID" id="117654182"/>
<keyword evidence="12" id="KW-0472">Membrane</keyword>
<dbReference type="GO" id="GO:0000139">
    <property type="term" value="C:Golgi membrane"/>
    <property type="evidence" value="ECO:0007669"/>
    <property type="project" value="UniProtKB-SubCell"/>
</dbReference>
<evidence type="ECO:0000256" key="2">
    <source>
        <dbReference type="ARBA" id="ARBA00004323"/>
    </source>
</evidence>
<keyword evidence="5 15" id="KW-0328">Glycosyltransferase</keyword>
<evidence type="ECO:0000313" key="17">
    <source>
        <dbReference type="Proteomes" id="UP000515158"/>
    </source>
</evidence>
<dbReference type="GO" id="GO:0016758">
    <property type="term" value="F:hexosyltransferase activity"/>
    <property type="evidence" value="ECO:0007669"/>
    <property type="project" value="InterPro"/>
</dbReference>
<gene>
    <name evidence="18" type="primary">LOC117654182</name>
</gene>
<evidence type="ECO:0000256" key="13">
    <source>
        <dbReference type="ARBA" id="ARBA00023180"/>
    </source>
</evidence>
<evidence type="ECO:0000256" key="9">
    <source>
        <dbReference type="ARBA" id="ARBA00022968"/>
    </source>
</evidence>
<feature type="signal peptide" evidence="16">
    <location>
        <begin position="1"/>
        <end position="28"/>
    </location>
</feature>
<dbReference type="Pfam" id="PF01762">
    <property type="entry name" value="Galactosyl_T"/>
    <property type="match status" value="1"/>
</dbReference>
<keyword evidence="8" id="KW-0256">Endoplasmic reticulum</keyword>
<accession>A0A6P9AFQ9</accession>
<keyword evidence="16" id="KW-0732">Signal</keyword>
<reference evidence="18" key="1">
    <citation type="submission" date="2025-08" db="UniProtKB">
        <authorList>
            <consortium name="RefSeq"/>
        </authorList>
    </citation>
    <scope>IDENTIFICATION</scope>
    <source>
        <tissue evidence="18">Total insect</tissue>
    </source>
</reference>
<dbReference type="Proteomes" id="UP000515158">
    <property type="component" value="Unplaced"/>
</dbReference>
<dbReference type="InParanoid" id="A0A6P9AFQ9"/>
<evidence type="ECO:0000256" key="5">
    <source>
        <dbReference type="ARBA" id="ARBA00022676"/>
    </source>
</evidence>
<keyword evidence="7" id="KW-0812">Transmembrane</keyword>
<keyword evidence="9" id="KW-0735">Signal-anchor</keyword>
<evidence type="ECO:0000256" key="10">
    <source>
        <dbReference type="ARBA" id="ARBA00022989"/>
    </source>
</evidence>
<evidence type="ECO:0000256" key="11">
    <source>
        <dbReference type="ARBA" id="ARBA00023034"/>
    </source>
</evidence>
<dbReference type="GO" id="GO:0006493">
    <property type="term" value="P:protein O-linked glycosylation"/>
    <property type="evidence" value="ECO:0007669"/>
    <property type="project" value="TreeGrafter"/>
</dbReference>
<dbReference type="InterPro" id="IPR002659">
    <property type="entry name" value="Glyco_trans_31"/>
</dbReference>
<evidence type="ECO:0000256" key="16">
    <source>
        <dbReference type="SAM" id="SignalP"/>
    </source>
</evidence>
<keyword evidence="11 15" id="KW-0333">Golgi apparatus</keyword>
<comment type="catalytic activity">
    <reaction evidence="14">
        <text>3-O-(N-acetyl-beta-D-glucosaminyl-(1-&gt;4)-alpha-D-mannosyl)-L-threonyl-[protein] + UDP-N-acetyl-alpha-D-galactosamine = 3-O-[beta-D-GalNAc-(1-&gt;3)-beta-D-GlcNAc-(1-&gt;4)-alpha-D-Man]-L-Thr-[protein] + UDP + H(+)</text>
        <dbReference type="Rhea" id="RHEA:37667"/>
        <dbReference type="Rhea" id="RHEA-COMP:13308"/>
        <dbReference type="Rhea" id="RHEA-COMP:13618"/>
        <dbReference type="ChEBI" id="CHEBI:15378"/>
        <dbReference type="ChEBI" id="CHEBI:58223"/>
        <dbReference type="ChEBI" id="CHEBI:67138"/>
        <dbReference type="ChEBI" id="CHEBI:136709"/>
        <dbReference type="ChEBI" id="CHEBI:137540"/>
        <dbReference type="EC" id="2.4.1.313"/>
    </reaction>
</comment>
<evidence type="ECO:0000313" key="18">
    <source>
        <dbReference type="RefSeq" id="XP_034256300.1"/>
    </source>
</evidence>
<sequence length="479" mass="54939">MLIFFRKWAILVCISVFISLRILESVFSGPAGEKSLLVVGILSAQNNFAARSSIRKTWKTLLNKTNHKFYFIVGSEFCPIHPVDRKSDLTCESLELPSDKQYADSIWTPEISAESSRITGATVTSFTFHVNFPVVVQRFRVWMGLLQTFSSLTINLKNARTGTLISSASFKQPASTNMTWVEVESKPFLLPKSFDAELQLVAENSTVADQTIPSCYGHSSWFNFSEAIEFTTQYSVERGWSNFNEETCSPISVLLKIHDLETVMAKKQTRSEDWDKQIKFQSKRLSDEASIEQDILFVDVVDVYRNIPDKLLNFYVWVHNNLHFSFLLKADDDTFLNVPLIEKYLKFIEKVEEKSGALSEMWWWGRLRHGLPVERHGKWQELLYAAPVYPPFLCGASYVLNENVVKFLSTNSRWLHRYQGEDTSLGIWLSSVHPKIPKNATCHWVCGSECDKSTCNRGQISADDMLKVWHQFQKTQSLC</sequence>
<comment type="pathway">
    <text evidence="3">Protein modification; protein glycosylation.</text>
</comment>
<dbReference type="EC" id="2.4.1.-" evidence="15"/>
<dbReference type="GO" id="GO:0008194">
    <property type="term" value="F:UDP-glycosyltransferase activity"/>
    <property type="evidence" value="ECO:0007669"/>
    <property type="project" value="TreeGrafter"/>
</dbReference>
<evidence type="ECO:0000256" key="4">
    <source>
        <dbReference type="ARBA" id="ARBA00008661"/>
    </source>
</evidence>
<protein>
    <recommendedName>
        <fullName evidence="15">Hexosyltransferase</fullName>
        <ecNumber evidence="15">2.4.1.-</ecNumber>
    </recommendedName>
</protein>
<dbReference type="AlphaFoldDB" id="A0A6P9AFQ9"/>
<name>A0A6P9AFQ9_THRPL</name>
<keyword evidence="17" id="KW-1185">Reference proteome</keyword>
<evidence type="ECO:0000256" key="12">
    <source>
        <dbReference type="ARBA" id="ARBA00023136"/>
    </source>
</evidence>
<evidence type="ECO:0000256" key="8">
    <source>
        <dbReference type="ARBA" id="ARBA00022824"/>
    </source>
</evidence>
<dbReference type="OrthoDB" id="1158011at2759"/>
<proteinExistence type="inferred from homology"/>
<keyword evidence="13" id="KW-0325">Glycoprotein</keyword>
<dbReference type="PANTHER" id="PTHR11214:SF219">
    <property type="entry name" value="UDP-GALNAC:BETA-1,3-N-ACETYLGALACTOSAMINYLTRANSFERASE 2"/>
    <property type="match status" value="1"/>
</dbReference>
<evidence type="ECO:0000256" key="14">
    <source>
        <dbReference type="ARBA" id="ARBA00047667"/>
    </source>
</evidence>
<evidence type="ECO:0000256" key="15">
    <source>
        <dbReference type="RuleBase" id="RU363063"/>
    </source>
</evidence>